<dbReference type="GO" id="GO:0006304">
    <property type="term" value="P:DNA modification"/>
    <property type="evidence" value="ECO:0007669"/>
    <property type="project" value="InterPro"/>
</dbReference>
<dbReference type="AlphaFoldDB" id="A0A6J6DC45"/>
<dbReference type="GO" id="GO:0003824">
    <property type="term" value="F:catalytic activity"/>
    <property type="evidence" value="ECO:0007669"/>
    <property type="project" value="InterPro"/>
</dbReference>
<feature type="domain" description="EcoEI R protein C-terminal" evidence="1">
    <location>
        <begin position="112"/>
        <end position="288"/>
    </location>
</feature>
<evidence type="ECO:0000313" key="2">
    <source>
        <dbReference type="EMBL" id="CAB4560319.1"/>
    </source>
</evidence>
<dbReference type="Pfam" id="PF08463">
    <property type="entry name" value="EcoEI_R_C"/>
    <property type="match status" value="1"/>
</dbReference>
<organism evidence="2">
    <name type="scientific">freshwater metagenome</name>
    <dbReference type="NCBI Taxonomy" id="449393"/>
    <lineage>
        <taxon>unclassified sequences</taxon>
        <taxon>metagenomes</taxon>
        <taxon>ecological metagenomes</taxon>
    </lineage>
</organism>
<name>A0A6J6DC45_9ZZZZ</name>
<reference evidence="2" key="1">
    <citation type="submission" date="2020-05" db="EMBL/GenBank/DDBJ databases">
        <authorList>
            <person name="Chiriac C."/>
            <person name="Salcher M."/>
            <person name="Ghai R."/>
            <person name="Kavagutti S V."/>
        </authorList>
    </citation>
    <scope>NUCLEOTIDE SEQUENCE</scope>
</reference>
<evidence type="ECO:0000259" key="1">
    <source>
        <dbReference type="Pfam" id="PF08463"/>
    </source>
</evidence>
<accession>A0A6J6DC45</accession>
<gene>
    <name evidence="2" type="ORF">UFOPK1561_00860</name>
</gene>
<proteinExistence type="predicted"/>
<dbReference type="EMBL" id="CAEZSZ010000120">
    <property type="protein sequence ID" value="CAB4560319.1"/>
    <property type="molecule type" value="Genomic_DNA"/>
</dbReference>
<protein>
    <submittedName>
        <fullName evidence="2">Unannotated protein</fullName>
    </submittedName>
</protein>
<dbReference type="GO" id="GO:0003677">
    <property type="term" value="F:DNA binding"/>
    <property type="evidence" value="ECO:0007669"/>
    <property type="project" value="InterPro"/>
</dbReference>
<dbReference type="InterPro" id="IPR013670">
    <property type="entry name" value="EcoEI_R_C_dom"/>
</dbReference>
<sequence>MSRELTPTENAELTALAGTPLQDITQQLVKIADPDTLAGVIENAPLGVDGKKDTKKAMSDFIEQIITPIASNPQLRQRILEIRLSHDLVFDEGSKDELLDARGVVDTSKAKSLVESWIKYIEDNKNEITAIQMLYSKPKNVGITYKEIKELAERIRRPHPTWTVDVLWNAYLALEPTKVRKSAVHTTTDLVSLVRFTLGQMNELVPYAQLVEERYAGWLLQQENLGVKFTDSQKWWLDRIKDAISQSAHFDVKDLEMSPFTERGGTDGVLAELGNSVEDLIENMNMELAS</sequence>